<dbReference type="PANTHER" id="PTHR43591:SF24">
    <property type="entry name" value="2-METHOXY-6-POLYPRENYL-1,4-BENZOQUINOL METHYLASE, MITOCHONDRIAL"/>
    <property type="match status" value="1"/>
</dbReference>
<dbReference type="PATRIC" id="fig|1122985.7.peg.2913"/>
<proteinExistence type="predicted"/>
<dbReference type="InterPro" id="IPR029063">
    <property type="entry name" value="SAM-dependent_MTases_sf"/>
</dbReference>
<evidence type="ECO:0000313" key="2">
    <source>
        <dbReference type="EMBL" id="KDR51105.1"/>
    </source>
</evidence>
<protein>
    <submittedName>
        <fullName evidence="2">Methyltransferase domain protein</fullName>
    </submittedName>
</protein>
<sequence length="249" mass="28713">MATDISTWLMPEIKAEGLQQENGIFLYMNNDFVGGDNHKYMKMYDWMSYVYDFGEKWIGRLKFGRGLEQMRTELMSRLEWRNNISVLYVSIGTGADLRCLPQGIDLKTLEMVGADISMGMLKRCKKKWEKKTNLTLVQCPAEELPFADNSFDIVFHNGAINFFNDKARAMNEMLRVAKPGSKILVADETADFVESQYKKSVFSKSYFKGKTVDLHEIEQCIPPAAEEKQTELFWNNQFYGITFRKAHAG</sequence>
<dbReference type="InterPro" id="IPR013216">
    <property type="entry name" value="Methyltransf_11"/>
</dbReference>
<dbReference type="AlphaFoldDB" id="A0A069QE78"/>
<dbReference type="SUPFAM" id="SSF53335">
    <property type="entry name" value="S-adenosyl-L-methionine-dependent methyltransferases"/>
    <property type="match status" value="1"/>
</dbReference>
<accession>A0A069QE78</accession>
<organism evidence="2 3">
    <name type="scientific">Hoylesella loescheii DSM 19665 = JCM 12249 = ATCC 15930</name>
    <dbReference type="NCBI Taxonomy" id="1122985"/>
    <lineage>
        <taxon>Bacteria</taxon>
        <taxon>Pseudomonadati</taxon>
        <taxon>Bacteroidota</taxon>
        <taxon>Bacteroidia</taxon>
        <taxon>Bacteroidales</taxon>
        <taxon>Prevotellaceae</taxon>
        <taxon>Hoylesella</taxon>
    </lineage>
</organism>
<dbReference type="Pfam" id="PF08241">
    <property type="entry name" value="Methyltransf_11"/>
    <property type="match status" value="1"/>
</dbReference>
<dbReference type="HOGENOM" id="CLU_070006_0_0_10"/>
<dbReference type="Proteomes" id="UP000027442">
    <property type="component" value="Unassembled WGS sequence"/>
</dbReference>
<feature type="domain" description="Methyltransferase type 11" evidence="1">
    <location>
        <begin position="89"/>
        <end position="184"/>
    </location>
</feature>
<keyword evidence="3" id="KW-1185">Reference proteome</keyword>
<keyword evidence="2" id="KW-0808">Transferase</keyword>
<name>A0A069QE78_HOYLO</name>
<dbReference type="eggNOG" id="COG2226">
    <property type="taxonomic scope" value="Bacteria"/>
</dbReference>
<keyword evidence="2" id="KW-0489">Methyltransferase</keyword>
<dbReference type="GO" id="GO:0032259">
    <property type="term" value="P:methylation"/>
    <property type="evidence" value="ECO:0007669"/>
    <property type="project" value="UniProtKB-KW"/>
</dbReference>
<dbReference type="EMBL" id="JNGW01000121">
    <property type="protein sequence ID" value="KDR51105.1"/>
    <property type="molecule type" value="Genomic_DNA"/>
</dbReference>
<dbReference type="PANTHER" id="PTHR43591">
    <property type="entry name" value="METHYLTRANSFERASE"/>
    <property type="match status" value="1"/>
</dbReference>
<dbReference type="GO" id="GO:0008757">
    <property type="term" value="F:S-adenosylmethionine-dependent methyltransferase activity"/>
    <property type="evidence" value="ECO:0007669"/>
    <property type="project" value="InterPro"/>
</dbReference>
<dbReference type="Gene3D" id="3.40.50.150">
    <property type="entry name" value="Vaccinia Virus protein VP39"/>
    <property type="match status" value="1"/>
</dbReference>
<dbReference type="CDD" id="cd02440">
    <property type="entry name" value="AdoMet_MTases"/>
    <property type="match status" value="1"/>
</dbReference>
<comment type="caution">
    <text evidence="2">The sequence shown here is derived from an EMBL/GenBank/DDBJ whole genome shotgun (WGS) entry which is preliminary data.</text>
</comment>
<dbReference type="RefSeq" id="WP_018967198.1">
    <property type="nucleotide sequence ID" value="NZ_KB899213.1"/>
</dbReference>
<evidence type="ECO:0000313" key="3">
    <source>
        <dbReference type="Proteomes" id="UP000027442"/>
    </source>
</evidence>
<evidence type="ECO:0000259" key="1">
    <source>
        <dbReference type="Pfam" id="PF08241"/>
    </source>
</evidence>
<gene>
    <name evidence="2" type="ORF">HMPREF1991_02817</name>
</gene>
<reference evidence="2 3" key="1">
    <citation type="submission" date="2013-08" db="EMBL/GenBank/DDBJ databases">
        <authorList>
            <person name="Weinstock G."/>
            <person name="Sodergren E."/>
            <person name="Wylie T."/>
            <person name="Fulton L."/>
            <person name="Fulton R."/>
            <person name="Fronick C."/>
            <person name="O'Laughlin M."/>
            <person name="Godfrey J."/>
            <person name="Miner T."/>
            <person name="Herter B."/>
            <person name="Appelbaum E."/>
            <person name="Cordes M."/>
            <person name="Lek S."/>
            <person name="Wollam A."/>
            <person name="Pepin K.H."/>
            <person name="Palsikar V.B."/>
            <person name="Mitreva M."/>
            <person name="Wilson R.K."/>
        </authorList>
    </citation>
    <scope>NUCLEOTIDE SEQUENCE [LARGE SCALE GENOMIC DNA]</scope>
    <source>
        <strain evidence="2 3">ATCC 15930</strain>
    </source>
</reference>